<name>A0A4Z1HDU9_9HELO</name>
<reference evidence="3 4" key="1">
    <citation type="submission" date="2017-12" db="EMBL/GenBank/DDBJ databases">
        <title>Comparative genomics of Botrytis spp.</title>
        <authorList>
            <person name="Valero-Jimenez C.A."/>
            <person name="Tapia P."/>
            <person name="Veloso J."/>
            <person name="Silva-Moreno E."/>
            <person name="Staats M."/>
            <person name="Valdes J.H."/>
            <person name="Van Kan J.A.L."/>
        </authorList>
    </citation>
    <scope>NUCLEOTIDE SEQUENCE [LARGE SCALE GENOMIC DNA]</scope>
    <source>
        <strain evidence="3 4">MUCL11595</strain>
    </source>
</reference>
<proteinExistence type="predicted"/>
<organism evidence="3 4">
    <name type="scientific">Botryotinia convoluta</name>
    <dbReference type="NCBI Taxonomy" id="54673"/>
    <lineage>
        <taxon>Eukaryota</taxon>
        <taxon>Fungi</taxon>
        <taxon>Dikarya</taxon>
        <taxon>Ascomycota</taxon>
        <taxon>Pezizomycotina</taxon>
        <taxon>Leotiomycetes</taxon>
        <taxon>Helotiales</taxon>
        <taxon>Sclerotiniaceae</taxon>
        <taxon>Botryotinia</taxon>
    </lineage>
</organism>
<protein>
    <submittedName>
        <fullName evidence="3">Uncharacterized protein</fullName>
    </submittedName>
</protein>
<feature type="region of interest" description="Disordered" evidence="1">
    <location>
        <begin position="409"/>
        <end position="459"/>
    </location>
</feature>
<evidence type="ECO:0000256" key="2">
    <source>
        <dbReference type="SAM" id="Phobius"/>
    </source>
</evidence>
<dbReference type="Proteomes" id="UP000297527">
    <property type="component" value="Unassembled WGS sequence"/>
</dbReference>
<feature type="transmembrane region" description="Helical" evidence="2">
    <location>
        <begin position="1087"/>
        <end position="1107"/>
    </location>
</feature>
<feature type="transmembrane region" description="Helical" evidence="2">
    <location>
        <begin position="814"/>
        <end position="834"/>
    </location>
</feature>
<dbReference type="EMBL" id="PQXN01000280">
    <property type="protein sequence ID" value="TGO47358.1"/>
    <property type="molecule type" value="Genomic_DNA"/>
</dbReference>
<evidence type="ECO:0000313" key="3">
    <source>
        <dbReference type="EMBL" id="TGO47358.1"/>
    </source>
</evidence>
<feature type="compositionally biased region" description="Pro residues" evidence="1">
    <location>
        <begin position="678"/>
        <end position="692"/>
    </location>
</feature>
<sequence>MSTSFQPRDAAAQTVEDLWFDTPEELFKDALESQDDEEIRCIDTHAYLANPDKDHYPDLPALFLQDEIQNFNCREPAPYDVDDPEFEMLMVIEDCLINLQENYESRMKKEDSKFRSIMALYEKVINRAHDPSKMRTPEALKKERTLYVRRLNEITRLQKLMDREYLVEFTELKNEAVAIVNKWHSKQSSLAAVPHKLVVEEHIRWTLLRQKQLEYVHDKTKDLVNEQANRIRELEYALAVAQQAPPATPYIYQITTSMTEEQVLADAYNMMRQQQMNHGVQNVVQLGAFLGQSDDVAVPNGQEQVSAEENFSQAQQPHDFQNQGSPELATDPGEIDPSTIADGQHKALHKINVPQARQAWNSQCQESSKLLANAEKNDDDTISNGRTEIIEEGEITKVEQPVNFQAQEIPEPNTNLPQDQSNFVTPNDQEEPIATGANISEGQEHDDDNTQEVQQPANPLPTPPLDAAILILPNQQVYQNSYVNFMEYEDDPGRMYPLHSSDPIKRAWARKKLDLDFDKKKEDTVDQIMKIGRQEAAMKEWAETVSGLLAEVSPNRRATKHIVQDFDENEESDDEYGRKRTFGTYEEDDECEEEYSRKRLRPITRITRYTPTSSLVFEPTPGDSSDQELWEEPAAGYVGHDGVYYDQDGRCRYTQNYVEQGYFDYSVNNGAYPVRDYTPPPPQQPNPSPPSAPASRIRSYASRFTATKRNGSPGFWAVFIGLAEQAVCDPSEFSNEKIAETVSSLSTQSTMSPLPFEISQIIAMVLGFMVLMQSSLLLSPSNLMWLMKSVFSILYKFILEPYITFYKLVGPGRLFYLAFETFSIFLFIALYYLYRGSIAGLGWRVKFHAPREAQSIADIPEISPNCQLKECTIYLSAWCNMPFNKDAMMANLKRKSNGRLKVAEGEKSRRLGGKRRIMTISTEFIVRFKEMVRDLCARVRWTHAALVLLFALIIQIPAVSANAQSIPGIILQCPGWAAGVFLTCYRYMEAAVIAKAQLMPGIFDECLVAAKEIFLPRYQYMREALWEATASLRNISYESMNEEFLKQRRSESMRAVEVGDEYEVVHDSKQAFVTRFRSANKIVRDGLFLLLRAWFLFSFLPWIFHLLQQRIRRAADRRREARP</sequence>
<feature type="region of interest" description="Disordered" evidence="1">
    <location>
        <begin position="302"/>
        <end position="340"/>
    </location>
</feature>
<keyword evidence="4" id="KW-1185">Reference proteome</keyword>
<feature type="transmembrane region" description="Helical" evidence="2">
    <location>
        <begin position="790"/>
        <end position="808"/>
    </location>
</feature>
<feature type="region of interest" description="Disordered" evidence="1">
    <location>
        <begin position="672"/>
        <end position="695"/>
    </location>
</feature>
<feature type="transmembrane region" description="Helical" evidence="2">
    <location>
        <begin position="941"/>
        <end position="960"/>
    </location>
</feature>
<comment type="caution">
    <text evidence="3">The sequence shown here is derived from an EMBL/GenBank/DDBJ whole genome shotgun (WGS) entry which is preliminary data.</text>
</comment>
<dbReference type="OrthoDB" id="3544406at2759"/>
<gene>
    <name evidence="3" type="ORF">BCON_0281g00030</name>
</gene>
<keyword evidence="2" id="KW-1133">Transmembrane helix</keyword>
<feature type="compositionally biased region" description="Polar residues" evidence="1">
    <location>
        <begin position="409"/>
        <end position="427"/>
    </location>
</feature>
<keyword evidence="2" id="KW-0812">Transmembrane</keyword>
<feature type="transmembrane region" description="Helical" evidence="2">
    <location>
        <begin position="966"/>
        <end position="985"/>
    </location>
</feature>
<dbReference type="AlphaFoldDB" id="A0A4Z1HDU9"/>
<evidence type="ECO:0000313" key="4">
    <source>
        <dbReference type="Proteomes" id="UP000297527"/>
    </source>
</evidence>
<feature type="compositionally biased region" description="Polar residues" evidence="1">
    <location>
        <begin position="302"/>
        <end position="325"/>
    </location>
</feature>
<evidence type="ECO:0000256" key="1">
    <source>
        <dbReference type="SAM" id="MobiDB-lite"/>
    </source>
</evidence>
<accession>A0A4Z1HDU9</accession>
<keyword evidence="2" id="KW-0472">Membrane</keyword>
<feature type="transmembrane region" description="Helical" evidence="2">
    <location>
        <begin position="758"/>
        <end position="778"/>
    </location>
</feature>